<name>A0A498K8J6_MALDO</name>
<dbReference type="Proteomes" id="UP000290289">
    <property type="component" value="Chromosome 4"/>
</dbReference>
<protein>
    <submittedName>
        <fullName evidence="1">Uncharacterized protein</fullName>
    </submittedName>
</protein>
<sequence length="103" mass="12086">MKILRQEFQTLGILRLVKDKEDMILVLYMKRVLKKERGSCQARIATMRHWDFSHNRYLNDKRRIRPSMKEVADVIIHRIGIVTSFIPAPESVNKVVVTSPNPN</sequence>
<organism evidence="1 2">
    <name type="scientific">Malus domestica</name>
    <name type="common">Apple</name>
    <name type="synonym">Pyrus malus</name>
    <dbReference type="NCBI Taxonomy" id="3750"/>
    <lineage>
        <taxon>Eukaryota</taxon>
        <taxon>Viridiplantae</taxon>
        <taxon>Streptophyta</taxon>
        <taxon>Embryophyta</taxon>
        <taxon>Tracheophyta</taxon>
        <taxon>Spermatophyta</taxon>
        <taxon>Magnoliopsida</taxon>
        <taxon>eudicotyledons</taxon>
        <taxon>Gunneridae</taxon>
        <taxon>Pentapetalae</taxon>
        <taxon>rosids</taxon>
        <taxon>fabids</taxon>
        <taxon>Rosales</taxon>
        <taxon>Rosaceae</taxon>
        <taxon>Amygdaloideae</taxon>
        <taxon>Maleae</taxon>
        <taxon>Malus</taxon>
    </lineage>
</organism>
<proteinExistence type="predicted"/>
<evidence type="ECO:0000313" key="1">
    <source>
        <dbReference type="EMBL" id="RXI02175.1"/>
    </source>
</evidence>
<keyword evidence="2" id="KW-1185">Reference proteome</keyword>
<accession>A0A498K8J6</accession>
<dbReference type="EMBL" id="RDQH01000330">
    <property type="protein sequence ID" value="RXI02175.1"/>
    <property type="molecule type" value="Genomic_DNA"/>
</dbReference>
<evidence type="ECO:0000313" key="2">
    <source>
        <dbReference type="Proteomes" id="UP000290289"/>
    </source>
</evidence>
<comment type="caution">
    <text evidence="1">The sequence shown here is derived from an EMBL/GenBank/DDBJ whole genome shotgun (WGS) entry which is preliminary data.</text>
</comment>
<dbReference type="AlphaFoldDB" id="A0A498K8J6"/>
<gene>
    <name evidence="1" type="ORF">DVH24_026705</name>
</gene>
<reference evidence="1 2" key="1">
    <citation type="submission" date="2018-10" db="EMBL/GenBank/DDBJ databases">
        <title>A high-quality apple genome assembly.</title>
        <authorList>
            <person name="Hu J."/>
        </authorList>
    </citation>
    <scope>NUCLEOTIDE SEQUENCE [LARGE SCALE GENOMIC DNA]</scope>
    <source>
        <strain evidence="2">cv. HFTH1</strain>
        <tissue evidence="1">Young leaf</tissue>
    </source>
</reference>